<evidence type="ECO:0000256" key="5">
    <source>
        <dbReference type="SAM" id="Coils"/>
    </source>
</evidence>
<keyword evidence="10" id="KW-1185">Reference proteome</keyword>
<dbReference type="Proteomes" id="UP000800235">
    <property type="component" value="Unassembled WGS sequence"/>
</dbReference>
<dbReference type="FunFam" id="1.10.555.10:FF:000043">
    <property type="entry name" value="Rho GTPase activator Rga"/>
    <property type="match status" value="1"/>
</dbReference>
<feature type="compositionally biased region" description="Low complexity" evidence="6">
    <location>
        <begin position="577"/>
        <end position="592"/>
    </location>
</feature>
<dbReference type="InterPro" id="IPR008936">
    <property type="entry name" value="Rho_GTPase_activation_prot"/>
</dbReference>
<gene>
    <name evidence="9" type="ORF">EJ08DRAFT_698374</name>
</gene>
<dbReference type="FunFam" id="2.10.110.10:FF:000044">
    <property type="entry name" value="Rho GTPase activator Rga"/>
    <property type="match status" value="1"/>
</dbReference>
<dbReference type="GO" id="GO:0046872">
    <property type="term" value="F:metal ion binding"/>
    <property type="evidence" value="ECO:0007669"/>
    <property type="project" value="UniProtKB-KW"/>
</dbReference>
<dbReference type="InterPro" id="IPR000198">
    <property type="entry name" value="RhoGAP_dom"/>
</dbReference>
<dbReference type="PANTHER" id="PTHR23176:SF128">
    <property type="entry name" value="RHO GTPASE-ACTIVATING PROTEIN RGD1"/>
    <property type="match status" value="1"/>
</dbReference>
<dbReference type="OrthoDB" id="79452at2759"/>
<feature type="region of interest" description="Disordered" evidence="6">
    <location>
        <begin position="975"/>
        <end position="994"/>
    </location>
</feature>
<feature type="compositionally biased region" description="Polar residues" evidence="6">
    <location>
        <begin position="552"/>
        <end position="569"/>
    </location>
</feature>
<dbReference type="SMART" id="SM00132">
    <property type="entry name" value="LIM"/>
    <property type="match status" value="2"/>
</dbReference>
<feature type="compositionally biased region" description="Basic residues" evidence="6">
    <location>
        <begin position="413"/>
        <end position="422"/>
    </location>
</feature>
<feature type="region of interest" description="Disordered" evidence="6">
    <location>
        <begin position="665"/>
        <end position="707"/>
    </location>
</feature>
<feature type="region of interest" description="Disordered" evidence="6">
    <location>
        <begin position="139"/>
        <end position="253"/>
    </location>
</feature>
<feature type="compositionally biased region" description="Basic and acidic residues" evidence="6">
    <location>
        <begin position="304"/>
        <end position="314"/>
    </location>
</feature>
<sequence>MAMVEAPGAFTDFPMEQDDVVYPCKGCGEILEEGKAFELAGNRWHIDCFRCNTCGTLLDSDANLLLLGDGSLICNNCTYSCSACGNKIEDLAILTGDQAFCANCFKCRNCKRKIDNLRYARTSQGIFCMSCHETLMAKRRKNKKANRNPAPASNGLNKSLPDLPRGDIPLSAFSSTPDVETPPSEKYSDFVETPLEVSPRPRASKARKDGSIDKSPAVQREVSEDSLDDSNKETLTLPASTFQGSRESTQSKNSAISYDTANGDDFFGTVPLLLDTNQNASASPVSNGRVFAEAPVSQSNAKSPDSKGSSRDYFGRAQPSISSARDVIREAQRESSRSSSVERKQPSSPHIAYQQKGRQTSDHIADSVRRNKDTIVPANSPAVDRKSEAPITTSYPTPPSAHSEFKLQEAPKPRKSNSRRSSKGIDRSPVAVSPTTEPSHKSTPQVDDSLSTPPIGMDKSISTAQDFGSPDPSHAKGPSQTELPSVERPKRGDSLAATVSTKSSGSIPRKEVASASGPTTPNPPPTYPIERNRSLQSGRPQQHDVYQPTGRPRNSSKYAESPSSTSVDTINPPPPRASSRPNPGALEAVAAPRAPPPAPPIERHRATASTSTMQTDSTSRMSPVNLPRHSTGAEFSIEAEMERIMNGEEKQEQEPGTLRKLSNAVKHGRSFSDRGQRSASSSQKWSKSPLNGSIDISSPTSASSPDAREENILLKNKLRQAQERVAKLEVDKNRLQSMVDGSADISEVNTELKQKRSTMAFLDTQREIVVRELEVMTDHLRKAKESNSALDLNALQSSVLRDFGASLQKLKDAMRSQIEDLTQKRNDLTREIDDLIQMKDKGFQEYESLSSRNHQLTQHNNELISNIQGSMKAVAVPNNGTPIENQRPTPAPNGLGLYIQHNKERSESGSEVRTLMGSEYSNTNLLNDNESEGTVLATPQVVKIGGKGKPNMLKKGTQGFVKGLRNIRRDIASERDRGVQERNNNGQWVEGTPYDQISVQGNSNGGSSLNISRPYQDPNGKQKFGGFFASEKDRGNLKHLKSSHNNSSHNLTSPDVAASSQLFGSDLGARCEFEKRVIPCIVSRCIEEVELRGMDVEGIYRKSGGSGQVNTVRLGFEKDNDYDISEPELDIHAVTSTLKQYFRRLPVPLITFDVYDQLLEASRVEEVDKRALAMRDAVNTLPKSHKDCLEFLVFHLAKVMSQESENLMTPLNLAVVFAPTIMRPQSIEREMTDMQAQRIAVQSLLEMNQIIFGYDS</sequence>
<dbReference type="CDD" id="cd09394">
    <property type="entry name" value="LIM1_Rga"/>
    <property type="match status" value="1"/>
</dbReference>
<feature type="compositionally biased region" description="Low complexity" evidence="6">
    <location>
        <begin position="678"/>
        <end position="705"/>
    </location>
</feature>
<keyword evidence="3 4" id="KW-0862">Zinc</keyword>
<dbReference type="SUPFAM" id="SSF48350">
    <property type="entry name" value="GTPase activation domain, GAP"/>
    <property type="match status" value="1"/>
</dbReference>
<dbReference type="Pfam" id="PF00412">
    <property type="entry name" value="LIM"/>
    <property type="match status" value="1"/>
</dbReference>
<dbReference type="PROSITE" id="PS50023">
    <property type="entry name" value="LIM_DOMAIN_2"/>
    <property type="match status" value="1"/>
</dbReference>
<dbReference type="CDD" id="cd00159">
    <property type="entry name" value="RhoGAP"/>
    <property type="match status" value="1"/>
</dbReference>
<evidence type="ECO:0000313" key="10">
    <source>
        <dbReference type="Proteomes" id="UP000800235"/>
    </source>
</evidence>
<keyword evidence="5" id="KW-0175">Coiled coil</keyword>
<dbReference type="GO" id="GO:0007165">
    <property type="term" value="P:signal transduction"/>
    <property type="evidence" value="ECO:0007669"/>
    <property type="project" value="InterPro"/>
</dbReference>
<proteinExistence type="predicted"/>
<feature type="compositionally biased region" description="Polar residues" evidence="6">
    <location>
        <begin position="433"/>
        <end position="452"/>
    </location>
</feature>
<feature type="region of interest" description="Disordered" evidence="6">
    <location>
        <begin position="294"/>
        <end position="634"/>
    </location>
</feature>
<dbReference type="GO" id="GO:0005938">
    <property type="term" value="C:cell cortex"/>
    <property type="evidence" value="ECO:0007669"/>
    <property type="project" value="UniProtKB-ARBA"/>
</dbReference>
<dbReference type="EMBL" id="MU007047">
    <property type="protein sequence ID" value="KAF2429454.1"/>
    <property type="molecule type" value="Genomic_DNA"/>
</dbReference>
<dbReference type="CDD" id="cd09395">
    <property type="entry name" value="LIM2_Rga"/>
    <property type="match status" value="1"/>
</dbReference>
<keyword evidence="4" id="KW-0440">LIM domain</keyword>
<evidence type="ECO:0000259" key="7">
    <source>
        <dbReference type="PROSITE" id="PS50023"/>
    </source>
</evidence>
<evidence type="ECO:0000256" key="1">
    <source>
        <dbReference type="ARBA" id="ARBA00022468"/>
    </source>
</evidence>
<evidence type="ECO:0000256" key="4">
    <source>
        <dbReference type="PROSITE-ProRule" id="PRU00125"/>
    </source>
</evidence>
<evidence type="ECO:0000256" key="2">
    <source>
        <dbReference type="ARBA" id="ARBA00022723"/>
    </source>
</evidence>
<dbReference type="Pfam" id="PF00620">
    <property type="entry name" value="RhoGAP"/>
    <property type="match status" value="1"/>
</dbReference>
<name>A0A9P4TWN5_9PEZI</name>
<dbReference type="Gene3D" id="2.10.110.10">
    <property type="entry name" value="Cysteine Rich Protein"/>
    <property type="match status" value="2"/>
</dbReference>
<protein>
    <submittedName>
        <fullName evidence="9">RhoGAP-domain-containing protein</fullName>
    </submittedName>
</protein>
<organism evidence="9 10">
    <name type="scientific">Tothia fuscella</name>
    <dbReference type="NCBI Taxonomy" id="1048955"/>
    <lineage>
        <taxon>Eukaryota</taxon>
        <taxon>Fungi</taxon>
        <taxon>Dikarya</taxon>
        <taxon>Ascomycota</taxon>
        <taxon>Pezizomycotina</taxon>
        <taxon>Dothideomycetes</taxon>
        <taxon>Pleosporomycetidae</taxon>
        <taxon>Venturiales</taxon>
        <taxon>Cylindrosympodiaceae</taxon>
        <taxon>Tothia</taxon>
    </lineage>
</organism>
<feature type="compositionally biased region" description="Polar residues" evidence="6">
    <location>
        <begin position="497"/>
        <end position="506"/>
    </location>
</feature>
<evidence type="ECO:0000259" key="8">
    <source>
        <dbReference type="PROSITE" id="PS50238"/>
    </source>
</evidence>
<feature type="domain" description="LIM zinc-binding" evidence="7">
    <location>
        <begin position="22"/>
        <end position="84"/>
    </location>
</feature>
<feature type="compositionally biased region" description="Basic and acidic residues" evidence="6">
    <location>
        <begin position="359"/>
        <end position="373"/>
    </location>
</feature>
<dbReference type="PANTHER" id="PTHR23176">
    <property type="entry name" value="RHO/RAC/CDC GTPASE-ACTIVATING PROTEIN"/>
    <property type="match status" value="1"/>
</dbReference>
<dbReference type="PROSITE" id="PS00478">
    <property type="entry name" value="LIM_DOMAIN_1"/>
    <property type="match status" value="1"/>
</dbReference>
<feature type="coiled-coil region" evidence="5">
    <location>
        <begin position="804"/>
        <end position="838"/>
    </location>
</feature>
<feature type="compositionally biased region" description="Basic and acidic residues" evidence="6">
    <location>
        <begin position="326"/>
        <end position="345"/>
    </location>
</feature>
<keyword evidence="1" id="KW-0343">GTPase activation</keyword>
<dbReference type="Gene3D" id="1.10.555.10">
    <property type="entry name" value="Rho GTPase activation protein"/>
    <property type="match status" value="1"/>
</dbReference>
<dbReference type="SMART" id="SM00324">
    <property type="entry name" value="RhoGAP"/>
    <property type="match status" value="1"/>
</dbReference>
<feature type="domain" description="Rho-GAP" evidence="8">
    <location>
        <begin position="1065"/>
        <end position="1252"/>
    </location>
</feature>
<feature type="compositionally biased region" description="Polar residues" evidence="6">
    <location>
        <begin position="607"/>
        <end position="622"/>
    </location>
</feature>
<dbReference type="InterPro" id="IPR001781">
    <property type="entry name" value="Znf_LIM"/>
</dbReference>
<evidence type="ECO:0000256" key="6">
    <source>
        <dbReference type="SAM" id="MobiDB-lite"/>
    </source>
</evidence>
<dbReference type="InterPro" id="IPR050729">
    <property type="entry name" value="Rho-GAP"/>
</dbReference>
<dbReference type="PROSITE" id="PS50238">
    <property type="entry name" value="RHOGAP"/>
    <property type="match status" value="1"/>
</dbReference>
<feature type="compositionally biased region" description="Polar residues" evidence="6">
    <location>
        <begin position="233"/>
        <end position="253"/>
    </location>
</feature>
<dbReference type="GO" id="GO:0005096">
    <property type="term" value="F:GTPase activator activity"/>
    <property type="evidence" value="ECO:0007669"/>
    <property type="project" value="UniProtKB-KW"/>
</dbReference>
<accession>A0A9P4TWN5</accession>
<reference evidence="9" key="1">
    <citation type="journal article" date="2020" name="Stud. Mycol.">
        <title>101 Dothideomycetes genomes: a test case for predicting lifestyles and emergence of pathogens.</title>
        <authorList>
            <person name="Haridas S."/>
            <person name="Albert R."/>
            <person name="Binder M."/>
            <person name="Bloem J."/>
            <person name="Labutti K."/>
            <person name="Salamov A."/>
            <person name="Andreopoulos B."/>
            <person name="Baker S."/>
            <person name="Barry K."/>
            <person name="Bills G."/>
            <person name="Bluhm B."/>
            <person name="Cannon C."/>
            <person name="Castanera R."/>
            <person name="Culley D."/>
            <person name="Daum C."/>
            <person name="Ezra D."/>
            <person name="Gonzalez J."/>
            <person name="Henrissat B."/>
            <person name="Kuo A."/>
            <person name="Liang C."/>
            <person name="Lipzen A."/>
            <person name="Lutzoni F."/>
            <person name="Magnuson J."/>
            <person name="Mondo S."/>
            <person name="Nolan M."/>
            <person name="Ohm R."/>
            <person name="Pangilinan J."/>
            <person name="Park H.-J."/>
            <person name="Ramirez L."/>
            <person name="Alfaro M."/>
            <person name="Sun H."/>
            <person name="Tritt A."/>
            <person name="Yoshinaga Y."/>
            <person name="Zwiers L.-H."/>
            <person name="Turgeon B."/>
            <person name="Goodwin S."/>
            <person name="Spatafora J."/>
            <person name="Crous P."/>
            <person name="Grigoriev I."/>
        </authorList>
    </citation>
    <scope>NUCLEOTIDE SEQUENCE</scope>
    <source>
        <strain evidence="9">CBS 130266</strain>
    </source>
</reference>
<keyword evidence="2 4" id="KW-0479">Metal-binding</keyword>
<evidence type="ECO:0000256" key="3">
    <source>
        <dbReference type="ARBA" id="ARBA00022833"/>
    </source>
</evidence>
<comment type="caution">
    <text evidence="9">The sequence shown here is derived from an EMBL/GenBank/DDBJ whole genome shotgun (WGS) entry which is preliminary data.</text>
</comment>
<dbReference type="AlphaFoldDB" id="A0A9P4TWN5"/>
<evidence type="ECO:0000313" key="9">
    <source>
        <dbReference type="EMBL" id="KAF2429454.1"/>
    </source>
</evidence>
<feature type="compositionally biased region" description="Basic and acidic residues" evidence="6">
    <location>
        <begin position="403"/>
        <end position="412"/>
    </location>
</feature>